<feature type="domain" description="RecA family profile 1" evidence="2">
    <location>
        <begin position="629"/>
        <end position="790"/>
    </location>
</feature>
<feature type="region of interest" description="Disordered" evidence="1">
    <location>
        <begin position="156"/>
        <end position="190"/>
    </location>
</feature>
<dbReference type="InterPro" id="IPR020588">
    <property type="entry name" value="RecA_ATP-bd"/>
</dbReference>
<reference evidence="3 4" key="1">
    <citation type="journal article" date="2011" name="Proc. Natl. Acad. Sci. U.S.A.">
        <title>Niche of harmful alga Aureococcus anophagefferens revealed through ecogenomics.</title>
        <authorList>
            <person name="Gobler C.J."/>
            <person name="Berry D.L."/>
            <person name="Dyhrman S.T."/>
            <person name="Wilhelm S.W."/>
            <person name="Salamov A."/>
            <person name="Lobanov A.V."/>
            <person name="Zhang Y."/>
            <person name="Collier J.L."/>
            <person name="Wurch L.L."/>
            <person name="Kustka A.B."/>
            <person name="Dill B.D."/>
            <person name="Shah M."/>
            <person name="VerBerkmoes N.C."/>
            <person name="Kuo A."/>
            <person name="Terry A."/>
            <person name="Pangilinan J."/>
            <person name="Lindquist E.A."/>
            <person name="Lucas S."/>
            <person name="Paulsen I.T."/>
            <person name="Hattenrath-Lehmann T.K."/>
            <person name="Talmage S.C."/>
            <person name="Walker E.A."/>
            <person name="Koch F."/>
            <person name="Burson A.M."/>
            <person name="Marcoval M.A."/>
            <person name="Tang Y.Z."/>
            <person name="Lecleir G.R."/>
            <person name="Coyne K.J."/>
            <person name="Berg G.M."/>
            <person name="Bertrand E.M."/>
            <person name="Saito M.A."/>
            <person name="Gladyshev V.N."/>
            <person name="Grigoriev I.V."/>
        </authorList>
    </citation>
    <scope>NUCLEOTIDE SEQUENCE [LARGE SCALE GENOMIC DNA]</scope>
    <source>
        <strain evidence="4">CCMP 1984</strain>
    </source>
</reference>
<dbReference type="SUPFAM" id="SSF52540">
    <property type="entry name" value="P-loop containing nucleoside triphosphate hydrolases"/>
    <property type="match status" value="1"/>
</dbReference>
<dbReference type="InterPro" id="IPR027417">
    <property type="entry name" value="P-loop_NTPase"/>
</dbReference>
<organism evidence="4">
    <name type="scientific">Aureococcus anophagefferens</name>
    <name type="common">Harmful bloom alga</name>
    <dbReference type="NCBI Taxonomy" id="44056"/>
    <lineage>
        <taxon>Eukaryota</taxon>
        <taxon>Sar</taxon>
        <taxon>Stramenopiles</taxon>
        <taxon>Ochrophyta</taxon>
        <taxon>Pelagophyceae</taxon>
        <taxon>Pelagomonadales</taxon>
        <taxon>Pelagomonadaceae</taxon>
        <taxon>Aureococcus</taxon>
    </lineage>
</organism>
<feature type="region of interest" description="Disordered" evidence="1">
    <location>
        <begin position="594"/>
        <end position="631"/>
    </location>
</feature>
<dbReference type="Gene3D" id="3.40.50.300">
    <property type="entry name" value="P-loop containing nucleotide triphosphate hydrolases"/>
    <property type="match status" value="1"/>
</dbReference>
<dbReference type="AlphaFoldDB" id="F0Y787"/>
<feature type="region of interest" description="Disordered" evidence="1">
    <location>
        <begin position="69"/>
        <end position="140"/>
    </location>
</feature>
<evidence type="ECO:0000313" key="3">
    <source>
        <dbReference type="EMBL" id="EGB09251.1"/>
    </source>
</evidence>
<dbReference type="GO" id="GO:0005524">
    <property type="term" value="F:ATP binding"/>
    <property type="evidence" value="ECO:0007669"/>
    <property type="project" value="InterPro"/>
</dbReference>
<dbReference type="GO" id="GO:0140664">
    <property type="term" value="F:ATP-dependent DNA damage sensor activity"/>
    <property type="evidence" value="ECO:0007669"/>
    <property type="project" value="InterPro"/>
</dbReference>
<feature type="compositionally biased region" description="Basic residues" evidence="1">
    <location>
        <begin position="541"/>
        <end position="550"/>
    </location>
</feature>
<dbReference type="OMA" id="RFAHFEA"/>
<dbReference type="PANTHER" id="PTHR11289:SF0">
    <property type="entry name" value="BREAST CANCER TYPE 2 SUSCEPTIBILITY PROTEIN"/>
    <property type="match status" value="1"/>
</dbReference>
<feature type="region of interest" description="Disordered" evidence="1">
    <location>
        <begin position="357"/>
        <end position="381"/>
    </location>
</feature>
<feature type="region of interest" description="Disordered" evidence="1">
    <location>
        <begin position="525"/>
        <end position="575"/>
    </location>
</feature>
<feature type="region of interest" description="Disordered" evidence="1">
    <location>
        <begin position="209"/>
        <end position="238"/>
    </location>
</feature>
<feature type="compositionally biased region" description="Low complexity" evidence="1">
    <location>
        <begin position="476"/>
        <end position="490"/>
    </location>
</feature>
<feature type="region of interest" description="Disordered" evidence="1">
    <location>
        <begin position="405"/>
        <end position="439"/>
    </location>
</feature>
<dbReference type="Pfam" id="PF08423">
    <property type="entry name" value="Rad51"/>
    <property type="match status" value="1"/>
</dbReference>
<name>F0Y787_AURAN</name>
<dbReference type="PANTHER" id="PTHR11289">
    <property type="entry name" value="BREAST CANCER TYPE 2 SUSCEPTIBILITY PROTEIN BRCA2"/>
    <property type="match status" value="1"/>
</dbReference>
<gene>
    <name evidence="3" type="ORF">AURANDRAFT_63482</name>
</gene>
<dbReference type="GeneID" id="20224351"/>
<dbReference type="PROSITE" id="PS50162">
    <property type="entry name" value="RECA_2"/>
    <property type="match status" value="1"/>
</dbReference>
<feature type="compositionally biased region" description="Pro residues" evidence="1">
    <location>
        <begin position="70"/>
        <end position="84"/>
    </location>
</feature>
<sequence>MSFNHHQRLRLTLTDGDATIACNVAQKLNVTLRGLGIGGVVRLTNYLLNTIKGEQVVILLGAELVAPPRAVAPPRRPPRAVAPPPRREVVATVAPPPPPPLPAIAEEPASRPEAPAAAEPETNEATMDAPPPGVFVTSGSRKLVCPSDAALKKATKLMSDSEPAKAAAPTKAAAPPAELDAPPAPPPGVFVTSGSRKLVCPSDAALKKATKLMSDSEPANAAEPAAEPEAPAPPPGVFVTSGSRKLVCPSDAALKKATKLMSDSEPAKAAAPAAELDVPPAPPPGVFVTSGSRKRVSPSDAALEKATKLMSDSEPAKAAAPTAELDAPPAPPPGVFVTSGSRKLVCPSDAALKKATKLMSDSGPTKAAAPAAELDAPPAPPPGVFVTSGSRKLVCPSDAALKKATKLMSDSGPAKAAAPPAEPEAPAPPPGVFVTSGSRKRVCPSDAALEKATKLMKDAGATKASRPAGPRPIVVPRPVAAPAKPAAPAAEVDDEPPAVTPGVFVTSGSRKLVCPSEAALKKASKLMNDARAAKPAAAKPKGPRPIRVPKRVGPPKPAPAPQDAPPPAPRPRPPCAAVTANEALKRRIEENKAAALARKRSRQSPARPAAAPRPATPPPPPPPAPRAPRPRLGLLRGEAVDRALALGRGDILEIHGKAGAGKSNLAHTLVALTLARTAPGAKVLVVETKGRSAARASLAFLKARGGNADRARDLLVSSAHDAEVLLATLARDAPKVCAAHGVSLLVVDCLADVVRALPPRERRAALADALAAVAALSQAHGVPAVLTNHVSADFSDGADPSAVVAADDATFAKVATARLRLTRSAASGERSATLVTGARDDFGDLPSSHFAVTAAGVADAGEPGDWMADVG</sequence>
<dbReference type="InParanoid" id="F0Y787"/>
<evidence type="ECO:0000313" key="4">
    <source>
        <dbReference type="Proteomes" id="UP000002729"/>
    </source>
</evidence>
<evidence type="ECO:0000259" key="2">
    <source>
        <dbReference type="PROSITE" id="PS50162"/>
    </source>
</evidence>
<dbReference type="GO" id="GO:0003677">
    <property type="term" value="F:DNA binding"/>
    <property type="evidence" value="ECO:0007669"/>
    <property type="project" value="InterPro"/>
</dbReference>
<proteinExistence type="predicted"/>
<feature type="compositionally biased region" description="Low complexity" evidence="1">
    <location>
        <begin position="217"/>
        <end position="229"/>
    </location>
</feature>
<feature type="compositionally biased region" description="Low complexity" evidence="1">
    <location>
        <begin position="267"/>
        <end position="278"/>
    </location>
</feature>
<feature type="compositionally biased region" description="Pro residues" evidence="1">
    <location>
        <begin position="420"/>
        <end position="431"/>
    </location>
</feature>
<feature type="region of interest" description="Disordered" evidence="1">
    <location>
        <begin position="265"/>
        <end position="336"/>
    </location>
</feature>
<accession>F0Y787</accession>
<feature type="compositionally biased region" description="Pro residues" evidence="1">
    <location>
        <begin position="614"/>
        <end position="627"/>
    </location>
</feature>
<feature type="compositionally biased region" description="Low complexity" evidence="1">
    <location>
        <begin position="164"/>
        <end position="181"/>
    </location>
</feature>
<feature type="region of interest" description="Disordered" evidence="1">
    <location>
        <begin position="458"/>
        <end position="504"/>
    </location>
</feature>
<feature type="compositionally biased region" description="Low complexity" evidence="1">
    <location>
        <begin position="103"/>
        <end position="125"/>
    </location>
</feature>
<keyword evidence="4" id="KW-1185">Reference proteome</keyword>
<dbReference type="GO" id="GO:0006355">
    <property type="term" value="P:regulation of DNA-templated transcription"/>
    <property type="evidence" value="ECO:0007669"/>
    <property type="project" value="TreeGrafter"/>
</dbReference>
<feature type="compositionally biased region" description="Low complexity" evidence="1">
    <location>
        <begin position="364"/>
        <end position="376"/>
    </location>
</feature>
<dbReference type="Gene3D" id="2.40.50.140">
    <property type="entry name" value="Nucleic acid-binding proteins"/>
    <property type="match status" value="1"/>
</dbReference>
<feature type="compositionally biased region" description="Pro residues" evidence="1">
    <location>
        <begin position="552"/>
        <end position="574"/>
    </location>
</feature>
<dbReference type="InterPro" id="IPR015525">
    <property type="entry name" value="BRCA2"/>
</dbReference>
<evidence type="ECO:0000256" key="1">
    <source>
        <dbReference type="SAM" id="MobiDB-lite"/>
    </source>
</evidence>
<dbReference type="InterPro" id="IPR013632">
    <property type="entry name" value="Rad51_C"/>
</dbReference>
<dbReference type="Proteomes" id="UP000002729">
    <property type="component" value="Unassembled WGS sequence"/>
</dbReference>
<dbReference type="KEGG" id="aaf:AURANDRAFT_63482"/>
<dbReference type="RefSeq" id="XP_009036355.1">
    <property type="nucleotide sequence ID" value="XM_009038107.1"/>
</dbReference>
<dbReference type="InterPro" id="IPR012340">
    <property type="entry name" value="NA-bd_OB-fold"/>
</dbReference>
<dbReference type="GO" id="GO:0000724">
    <property type="term" value="P:double-strand break repair via homologous recombination"/>
    <property type="evidence" value="ECO:0007669"/>
    <property type="project" value="InterPro"/>
</dbReference>
<dbReference type="EMBL" id="GL833126">
    <property type="protein sequence ID" value="EGB09251.1"/>
    <property type="molecule type" value="Genomic_DNA"/>
</dbReference>
<protein>
    <recommendedName>
        <fullName evidence="2">RecA family profile 1 domain-containing protein</fullName>
    </recommendedName>
</protein>